<dbReference type="InterPro" id="IPR010131">
    <property type="entry name" value="MdtP/NodT-like"/>
</dbReference>
<gene>
    <name evidence="2" type="ORF">BBI00_12805</name>
</gene>
<comment type="similarity">
    <text evidence="1">Belongs to the outer membrane factor (OMF) (TC 1.B.17) family.</text>
</comment>
<evidence type="ECO:0000313" key="2">
    <source>
        <dbReference type="EMBL" id="OCA75157.1"/>
    </source>
</evidence>
<dbReference type="PANTHER" id="PTHR30203">
    <property type="entry name" value="OUTER MEMBRANE CATION EFFLUX PROTEIN"/>
    <property type="match status" value="1"/>
</dbReference>
<dbReference type="PANTHER" id="PTHR30203:SF24">
    <property type="entry name" value="BLR4935 PROTEIN"/>
    <property type="match status" value="1"/>
</dbReference>
<proteinExistence type="inferred from homology"/>
<dbReference type="Pfam" id="PF02321">
    <property type="entry name" value="OEP"/>
    <property type="match status" value="2"/>
</dbReference>
<dbReference type="STRING" id="651561.BBI00_12805"/>
<dbReference type="Proteomes" id="UP000093432">
    <property type="component" value="Unassembled WGS sequence"/>
</dbReference>
<name>A0A1B8ZU94_9FLAO</name>
<dbReference type="AlphaFoldDB" id="A0A1B8ZU94"/>
<comment type="caution">
    <text evidence="2">The sequence shown here is derived from an EMBL/GenBank/DDBJ whole genome shotgun (WGS) entry which is preliminary data.</text>
</comment>
<dbReference type="EMBL" id="MAYG01000001">
    <property type="protein sequence ID" value="OCA75157.1"/>
    <property type="molecule type" value="Genomic_DNA"/>
</dbReference>
<sequence>MVLPGMTGTLKAQEKELLSFEEYLSLVGNKNLSYASRKYNVSIAEAAIQTAGMFPDPQLEVETSNNGVNKNMGYVYGTSIGWTLELGGKRKARINLAKNQSELSKIQLQDFFRNLRADASLGYIDALRSKAMLEVQQDSYQNILQLAKSDSIRYRLGTISLVTSKQSKLEAASLLNEVYQAESAEQQSLTNLAVFLSDHRFTGRNVDGDFNAFNRDFNIDDLILQALNERADLLAAKQNTQVAKSQISLEKANRVLDLGISAGAEHHTEATNEIAPSPTVNAVKLGFSIPLKFSNRRNAGLKIAEMAHSQAEVEYQQIEQGIQAEVMQAYQQYSATQKQVKQFHNGMLTEAKSILEGITYSYKRGESSILEVLSAQRTYNGIRKDYYQALADNAAALIELERRVGIWDIQF</sequence>
<dbReference type="RefSeq" id="WP_065399131.1">
    <property type="nucleotide sequence ID" value="NZ_MAYG01000001.1"/>
</dbReference>
<dbReference type="InterPro" id="IPR003423">
    <property type="entry name" value="OMP_efflux"/>
</dbReference>
<reference evidence="3" key="1">
    <citation type="submission" date="2016-07" db="EMBL/GenBank/DDBJ databases">
        <authorList>
            <person name="Florea S."/>
            <person name="Webb J.S."/>
            <person name="Jaromczyk J."/>
            <person name="Schardl C.L."/>
        </authorList>
    </citation>
    <scope>NUCLEOTIDE SEQUENCE [LARGE SCALE GENOMIC DNA]</scope>
    <source>
        <strain evidence="3">CC-VM-7</strain>
    </source>
</reference>
<evidence type="ECO:0000313" key="3">
    <source>
        <dbReference type="Proteomes" id="UP000093432"/>
    </source>
</evidence>
<organism evidence="2 3">
    <name type="scientific">Chryseobacterium arthrosphaerae</name>
    <dbReference type="NCBI Taxonomy" id="651561"/>
    <lineage>
        <taxon>Bacteria</taxon>
        <taxon>Pseudomonadati</taxon>
        <taxon>Bacteroidota</taxon>
        <taxon>Flavobacteriia</taxon>
        <taxon>Flavobacteriales</taxon>
        <taxon>Weeksellaceae</taxon>
        <taxon>Chryseobacterium group</taxon>
        <taxon>Chryseobacterium</taxon>
    </lineage>
</organism>
<dbReference type="Gene3D" id="1.20.1600.10">
    <property type="entry name" value="Outer membrane efflux proteins (OEP)"/>
    <property type="match status" value="1"/>
</dbReference>
<protein>
    <submittedName>
        <fullName evidence="2">Transporter</fullName>
    </submittedName>
</protein>
<dbReference type="GO" id="GO:0015562">
    <property type="term" value="F:efflux transmembrane transporter activity"/>
    <property type="evidence" value="ECO:0007669"/>
    <property type="project" value="InterPro"/>
</dbReference>
<evidence type="ECO:0000256" key="1">
    <source>
        <dbReference type="ARBA" id="ARBA00007613"/>
    </source>
</evidence>
<dbReference type="SUPFAM" id="SSF56954">
    <property type="entry name" value="Outer membrane efflux proteins (OEP)"/>
    <property type="match status" value="1"/>
</dbReference>
<accession>A0A1B8ZU94</accession>